<evidence type="ECO:0008006" key="5">
    <source>
        <dbReference type="Google" id="ProtNLM"/>
    </source>
</evidence>
<dbReference type="RefSeq" id="WP_190908605.1">
    <property type="nucleotide sequence ID" value="NZ_JACJTQ010000048.1"/>
</dbReference>
<dbReference type="Pfam" id="PF13550">
    <property type="entry name" value="Phage-tail_3"/>
    <property type="match status" value="1"/>
</dbReference>
<evidence type="ECO:0000313" key="3">
    <source>
        <dbReference type="EMBL" id="MBD2694439.1"/>
    </source>
</evidence>
<evidence type="ECO:0000259" key="1">
    <source>
        <dbReference type="Pfam" id="PF13550"/>
    </source>
</evidence>
<organism evidence="3 4">
    <name type="scientific">Anabaena catenula FACHB-362</name>
    <dbReference type="NCBI Taxonomy" id="2692877"/>
    <lineage>
        <taxon>Bacteria</taxon>
        <taxon>Bacillati</taxon>
        <taxon>Cyanobacteriota</taxon>
        <taxon>Cyanophyceae</taxon>
        <taxon>Nostocales</taxon>
        <taxon>Nostocaceae</taxon>
        <taxon>Anabaena</taxon>
    </lineage>
</organism>
<feature type="domain" description="Rcc01698-like C-terminal" evidence="2">
    <location>
        <begin position="507"/>
        <end position="597"/>
    </location>
</feature>
<protein>
    <recommendedName>
        <fullName evidence="5">Tip attachment protein J domain-containing protein</fullName>
    </recommendedName>
</protein>
<dbReference type="InterPro" id="IPR032876">
    <property type="entry name" value="J_dom"/>
</dbReference>
<gene>
    <name evidence="3" type="ORF">H6G68_22290</name>
</gene>
<dbReference type="Proteomes" id="UP000660381">
    <property type="component" value="Unassembled WGS sequence"/>
</dbReference>
<comment type="caution">
    <text evidence="3">The sequence shown here is derived from an EMBL/GenBank/DDBJ whole genome shotgun (WGS) entry which is preliminary data.</text>
</comment>
<dbReference type="EMBL" id="JACJTQ010000048">
    <property type="protein sequence ID" value="MBD2694439.1"/>
    <property type="molecule type" value="Genomic_DNA"/>
</dbReference>
<dbReference type="InterPro" id="IPR056490">
    <property type="entry name" value="Rcc01698_C"/>
</dbReference>
<evidence type="ECO:0000313" key="4">
    <source>
        <dbReference type="Proteomes" id="UP000660381"/>
    </source>
</evidence>
<accession>A0ABR8J9D0</accession>
<feature type="domain" description="Tip attachment protein J" evidence="1">
    <location>
        <begin position="245"/>
        <end position="397"/>
    </location>
</feature>
<proteinExistence type="predicted"/>
<name>A0ABR8J9D0_9NOST</name>
<dbReference type="Pfam" id="PF23666">
    <property type="entry name" value="Rcc01698_C"/>
    <property type="match status" value="1"/>
</dbReference>
<keyword evidence="4" id="KW-1185">Reference proteome</keyword>
<evidence type="ECO:0000259" key="2">
    <source>
        <dbReference type="Pfam" id="PF23666"/>
    </source>
</evidence>
<sequence length="752" mass="82145">MATVALNLAIGFTTNYLLGLLAPTQKVEGSRLSDLSAPKSSYGAAIPKVYGSSRLAGNLMWSTPITERVSKTRSGGKGGGGGVQTTNYAYSCNFAFLLCSGEITGVRKIWLNSKLVYNVSPEADVDTIAASLKFAEKVRFYNGSATQGQDSLMTSFQGVDDTPAYRGRAYILFDDYPLEDFGNRLPAVSCEVVTSGYWSEGRLYNTDISLGSVVKDLCLRVGFSESEVDVTEIDSILVKGFVVSQSLNARDAIAQLQRAYFFDALESNGKLKFINQVRGGSPITIPRNDLASAEEGQERPDLFKETRQQDIELPDEVTVTYVDYDFSYQQNTQTTQRQNSPNKNKLEIRLDLVLTASQALTIARKTIFLEWLKRRKFEFSLPLRYSVVEPGDVVQVNLHSSTQQNIYLSKVDVGANFLLQCEGVPYDPTLLTLTAVATAPAVSLSLGNPSDTELRILDLPLLKDTDEPQGVYVAATGNSAWRNAQLFVSRNNGSSYDSATTIITRTVLGTCATTLETASEFYVDYKNTLRVTVDGELESVSEFDFLNGRNIALVGSEVIYFKDAVLVSGNTYDLSTLLRGRRGTEQSIGTHTSGEDFYLLSGYLTRVKGEPLDLNTQRLYKAPINGQALADITPTAFTSTGRSLKPYAPCHVKGSRDASGNLTISWVRRNRLFGELLDYQDVPLSETSESYEVVIFSAPGVVLRTFNTTSPTVVYNAADQTTDFGSLPGSVEVAVAQFSSSVGLGYASLVEL</sequence>
<reference evidence="3 4" key="1">
    <citation type="journal article" date="2020" name="ISME J.">
        <title>Comparative genomics reveals insights into cyanobacterial evolution and habitat adaptation.</title>
        <authorList>
            <person name="Chen M.Y."/>
            <person name="Teng W.K."/>
            <person name="Zhao L."/>
            <person name="Hu C.X."/>
            <person name="Zhou Y.K."/>
            <person name="Han B.P."/>
            <person name="Song L.R."/>
            <person name="Shu W.S."/>
        </authorList>
    </citation>
    <scope>NUCLEOTIDE SEQUENCE [LARGE SCALE GENOMIC DNA]</scope>
    <source>
        <strain evidence="3 4">FACHB-362</strain>
    </source>
</reference>